<organism evidence="1 2">
    <name type="scientific">SAR86 cluster bacterium SAR86B</name>
    <dbReference type="NCBI Taxonomy" id="1123867"/>
    <lineage>
        <taxon>Bacteria</taxon>
        <taxon>Pseudomonadati</taxon>
        <taxon>Pseudomonadota</taxon>
        <taxon>Gammaproteobacteria</taxon>
        <taxon>SAR86 cluster</taxon>
    </lineage>
</organism>
<dbReference type="GO" id="GO:0016788">
    <property type="term" value="F:hydrolase activity, acting on ester bonds"/>
    <property type="evidence" value="ECO:0007669"/>
    <property type="project" value="UniProtKB-ARBA"/>
</dbReference>
<evidence type="ECO:0008006" key="3">
    <source>
        <dbReference type="Google" id="ProtNLM"/>
    </source>
</evidence>
<dbReference type="InterPro" id="IPR036514">
    <property type="entry name" value="SGNH_hydro_sf"/>
</dbReference>
<dbReference type="HOGENOM" id="CLU_055108_1_0_6"/>
<dbReference type="AlphaFoldDB" id="J5KMP5"/>
<protein>
    <recommendedName>
        <fullName evidence="3">SGNH/GDSL hydrolase family protein</fullName>
    </recommendedName>
</protein>
<sequence length="259" mass="29530">MKYILPLIFIFSNFLLSSEVNVTGLKNKTPERVLYIGNSYLYYNDSLHNHVRRMLDEVYENKITTSNYKSVTISGSRSWHHNIDYPINHKNLGAKKPFQLVIFQGGSGETDTLKERDLFSKTTASVINKIHESGAEAALYMIHAYVKPHRDANSQMIEDIKKMYIDAGNKNNALVIPVGIAFENAYESNPNIELHKTFDGSHPSLLGTYLAACVVFASITHQSPLKINYDYFNQISLEDKKFLQEVAHKTVEDFFNIDL</sequence>
<accession>J5KMP5</accession>
<proteinExistence type="predicted"/>
<evidence type="ECO:0000313" key="1">
    <source>
        <dbReference type="EMBL" id="EJP73306.1"/>
    </source>
</evidence>
<dbReference type="SUPFAM" id="SSF52266">
    <property type="entry name" value="SGNH hydrolase"/>
    <property type="match status" value="1"/>
</dbReference>
<reference evidence="1 2" key="1">
    <citation type="journal article" date="2012" name="ISME J.">
        <title>Genomic insights to SAR86, an abundant and uncultivated marine bacterial lineage.</title>
        <authorList>
            <person name="Dupont C.L."/>
            <person name="Rusch D.B."/>
            <person name="Yooseph S."/>
            <person name="Lombardo M.J."/>
            <person name="Richter R.A."/>
            <person name="Valas R."/>
            <person name="Novotny M."/>
            <person name="Yee-Greenbaum J."/>
            <person name="Selengut J.D."/>
            <person name="Haft D.H."/>
            <person name="Halpern A.L."/>
            <person name="Lasken R.S."/>
            <person name="Nealson K."/>
            <person name="Friedman R."/>
            <person name="Venter J.C."/>
        </authorList>
    </citation>
    <scope>NUCLEOTIDE SEQUENCE [LARGE SCALE GENOMIC DNA]</scope>
</reference>
<name>J5KMP5_9GAMM</name>
<evidence type="ECO:0000313" key="2">
    <source>
        <dbReference type="Proteomes" id="UP000010116"/>
    </source>
</evidence>
<dbReference type="Gene3D" id="3.40.50.1110">
    <property type="entry name" value="SGNH hydrolase"/>
    <property type="match status" value="1"/>
</dbReference>
<dbReference type="Proteomes" id="UP000010116">
    <property type="component" value="Unassembled WGS sequence"/>
</dbReference>
<gene>
    <name evidence="1" type="ORF">NT02SARS_1790</name>
</gene>
<dbReference type="EMBL" id="JH611170">
    <property type="protein sequence ID" value="EJP73306.1"/>
    <property type="molecule type" value="Genomic_DNA"/>
</dbReference>